<feature type="compositionally biased region" description="Acidic residues" evidence="1">
    <location>
        <begin position="172"/>
        <end position="186"/>
    </location>
</feature>
<sequence>MNLTPPSLETSLNEDNPVAPTNNSTPEPPVQSHSITNSPPECPAENLEPKKLHIDVSASKAGSANVEQQSALLQDVTCVQPKEATNPAEAECTDSDDDTSYTVGNMTTAPSAKKERTSTFWETDVLQNFGETEWYLNFRMPEEAFLNLCDLLHPCTPKQTIKTNEQSRAEMPEEEDTEQEHADDEGTLITPEPLDLASSTAEQIREVLVWISVEMAEDQDFKKAIRSMYRFLKPFHQAYALQATDNQNRQPARLLCMRTR</sequence>
<dbReference type="Proteomes" id="UP000281406">
    <property type="component" value="Unassembled WGS sequence"/>
</dbReference>
<name>A0A3N0YH20_ANAGA</name>
<evidence type="ECO:0000313" key="2">
    <source>
        <dbReference type="EMBL" id="ROL45437.1"/>
    </source>
</evidence>
<dbReference type="AlphaFoldDB" id="A0A3N0YH20"/>
<evidence type="ECO:0000313" key="3">
    <source>
        <dbReference type="Proteomes" id="UP000281406"/>
    </source>
</evidence>
<feature type="compositionally biased region" description="Polar residues" evidence="1">
    <location>
        <begin position="1"/>
        <end position="39"/>
    </location>
</feature>
<feature type="region of interest" description="Disordered" evidence="1">
    <location>
        <begin position="1"/>
        <end position="46"/>
    </location>
</feature>
<proteinExistence type="predicted"/>
<organism evidence="2 3">
    <name type="scientific">Anabarilius grahami</name>
    <name type="common">Kanglang fish</name>
    <name type="synonym">Barilius grahami</name>
    <dbReference type="NCBI Taxonomy" id="495550"/>
    <lineage>
        <taxon>Eukaryota</taxon>
        <taxon>Metazoa</taxon>
        <taxon>Chordata</taxon>
        <taxon>Craniata</taxon>
        <taxon>Vertebrata</taxon>
        <taxon>Euteleostomi</taxon>
        <taxon>Actinopterygii</taxon>
        <taxon>Neopterygii</taxon>
        <taxon>Teleostei</taxon>
        <taxon>Ostariophysi</taxon>
        <taxon>Cypriniformes</taxon>
        <taxon>Xenocyprididae</taxon>
        <taxon>Xenocypridinae</taxon>
        <taxon>Xenocypridinae incertae sedis</taxon>
        <taxon>Anabarilius</taxon>
    </lineage>
</organism>
<evidence type="ECO:0000256" key="1">
    <source>
        <dbReference type="SAM" id="MobiDB-lite"/>
    </source>
</evidence>
<gene>
    <name evidence="2" type="ORF">DPX16_1104</name>
</gene>
<feature type="region of interest" description="Disordered" evidence="1">
    <location>
        <begin position="162"/>
        <end position="191"/>
    </location>
</feature>
<comment type="caution">
    <text evidence="2">The sequence shown here is derived from an EMBL/GenBank/DDBJ whole genome shotgun (WGS) entry which is preliminary data.</text>
</comment>
<dbReference type="EMBL" id="RJVU01042590">
    <property type="protein sequence ID" value="ROL45437.1"/>
    <property type="molecule type" value="Genomic_DNA"/>
</dbReference>
<reference evidence="2 3" key="1">
    <citation type="submission" date="2018-10" db="EMBL/GenBank/DDBJ databases">
        <title>Genome assembly for a Yunnan-Guizhou Plateau 3E fish, Anabarilius grahami (Regan), and its evolutionary and genetic applications.</title>
        <authorList>
            <person name="Jiang W."/>
        </authorList>
    </citation>
    <scope>NUCLEOTIDE SEQUENCE [LARGE SCALE GENOMIC DNA]</scope>
    <source>
        <strain evidence="2">AG-KIZ</strain>
        <tissue evidence="2">Muscle</tissue>
    </source>
</reference>
<protein>
    <submittedName>
        <fullName evidence="2">Uncharacterized protein</fullName>
    </submittedName>
</protein>
<accession>A0A3N0YH20</accession>
<keyword evidence="3" id="KW-1185">Reference proteome</keyword>